<dbReference type="FunFam" id="3.40.50.2000:FF:000037">
    <property type="entry name" value="Glycosyltransferase"/>
    <property type="match status" value="1"/>
</dbReference>
<protein>
    <recommendedName>
        <fullName evidence="4">Glycosyltransferase</fullName>
    </recommendedName>
</protein>
<sequence>MTVAHEPCKSKRLHAVLLPYPAKGHSIPLLHLAMRLHSMGVVVTFANTYNHLSEEDLRSCDGLDSAVRVVRLGVPSPEWVGLESLPYSEHVEELVPEAERLVEELFTRHEDAPPACIISDMFLGCFRAVANKFNIPRYVLFTSPAGGLATMLHMPELIKQGRLPIDHTKREELVRDIPGVPPTRLADLPEPMQDPHKPFYTFYARNCEQMHEATGVLINTYYELEPTYIDTLRETTYNINGDGSGHRLSILPVGPLLPEAYLATSENDSAPGNVDARDPCLQWLDSQPDCSVLYVSFGSLATLSVEQIHELAAGLEASGERFLMTIRPPENPENAPLFPEGFVERTQKVGFVWMSWAPQLKVLSHSAVSGFVTHCGWNSTLESLCRGVTMLAWPIQAEQAMNARFIVDDVKAGIEVCRVTDGIVSRERVAKAVKVWVAEQTSLKRNARRLQRLAMAAVNDKHGSVQRNLLDFVAEVQHGKESLEQVNGSRWSC</sequence>
<evidence type="ECO:0000313" key="3">
    <source>
        <dbReference type="Proteomes" id="UP000822688"/>
    </source>
</evidence>
<dbReference type="PANTHER" id="PTHR48045:SF31">
    <property type="entry name" value="UDP-GLYCOSYLTRANSFERASE 76B1-LIKE"/>
    <property type="match status" value="1"/>
</dbReference>
<dbReference type="PANTHER" id="PTHR48045">
    <property type="entry name" value="UDP-GLYCOSYLTRANSFERASE 72B1"/>
    <property type="match status" value="1"/>
</dbReference>
<dbReference type="SUPFAM" id="SSF53756">
    <property type="entry name" value="UDP-Glycosyltransferase/glycogen phosphorylase"/>
    <property type="match status" value="1"/>
</dbReference>
<dbReference type="AlphaFoldDB" id="A0A8T0H1G5"/>
<keyword evidence="1" id="KW-0808">Transferase</keyword>
<keyword evidence="3" id="KW-1185">Reference proteome</keyword>
<evidence type="ECO:0000313" key="2">
    <source>
        <dbReference type="EMBL" id="KAG0562952.1"/>
    </source>
</evidence>
<dbReference type="GO" id="GO:0008194">
    <property type="term" value="F:UDP-glycosyltransferase activity"/>
    <property type="evidence" value="ECO:0007669"/>
    <property type="project" value="InterPro"/>
</dbReference>
<name>A0A8T0H1G5_CERPU</name>
<dbReference type="CDD" id="cd03784">
    <property type="entry name" value="GT1_Gtf-like"/>
    <property type="match status" value="1"/>
</dbReference>
<proteinExistence type="predicted"/>
<accession>A0A8T0H1G5</accession>
<dbReference type="InterPro" id="IPR002213">
    <property type="entry name" value="UDP_glucos_trans"/>
</dbReference>
<dbReference type="EMBL" id="CM026430">
    <property type="protein sequence ID" value="KAG0562952.1"/>
    <property type="molecule type" value="Genomic_DNA"/>
</dbReference>
<evidence type="ECO:0000256" key="1">
    <source>
        <dbReference type="ARBA" id="ARBA00022679"/>
    </source>
</evidence>
<dbReference type="Gene3D" id="3.40.50.2000">
    <property type="entry name" value="Glycogen Phosphorylase B"/>
    <property type="match status" value="2"/>
</dbReference>
<comment type="caution">
    <text evidence="2">The sequence shown here is derived from an EMBL/GenBank/DDBJ whole genome shotgun (WGS) entry which is preliminary data.</text>
</comment>
<organism evidence="2 3">
    <name type="scientific">Ceratodon purpureus</name>
    <name type="common">Fire moss</name>
    <name type="synonym">Dicranum purpureum</name>
    <dbReference type="NCBI Taxonomy" id="3225"/>
    <lineage>
        <taxon>Eukaryota</taxon>
        <taxon>Viridiplantae</taxon>
        <taxon>Streptophyta</taxon>
        <taxon>Embryophyta</taxon>
        <taxon>Bryophyta</taxon>
        <taxon>Bryophytina</taxon>
        <taxon>Bryopsida</taxon>
        <taxon>Dicranidae</taxon>
        <taxon>Pseudoditrichales</taxon>
        <taxon>Ditrichaceae</taxon>
        <taxon>Ceratodon</taxon>
    </lineage>
</organism>
<gene>
    <name evidence="2" type="ORF">KC19_9G185700</name>
</gene>
<dbReference type="Proteomes" id="UP000822688">
    <property type="component" value="Chromosome 9"/>
</dbReference>
<reference evidence="2" key="1">
    <citation type="submission" date="2020-06" db="EMBL/GenBank/DDBJ databases">
        <title>WGS assembly of Ceratodon purpureus strain R40.</title>
        <authorList>
            <person name="Carey S.B."/>
            <person name="Jenkins J."/>
            <person name="Shu S."/>
            <person name="Lovell J.T."/>
            <person name="Sreedasyam A."/>
            <person name="Maumus F."/>
            <person name="Tiley G.P."/>
            <person name="Fernandez-Pozo N."/>
            <person name="Barry K."/>
            <person name="Chen C."/>
            <person name="Wang M."/>
            <person name="Lipzen A."/>
            <person name="Daum C."/>
            <person name="Saski C.A."/>
            <person name="Payton A.C."/>
            <person name="Mcbreen J.C."/>
            <person name="Conrad R.E."/>
            <person name="Kollar L.M."/>
            <person name="Olsson S."/>
            <person name="Huttunen S."/>
            <person name="Landis J.B."/>
            <person name="Wickett N.J."/>
            <person name="Johnson M.G."/>
            <person name="Rensing S.A."/>
            <person name="Grimwood J."/>
            <person name="Schmutz J."/>
            <person name="Mcdaniel S.F."/>
        </authorList>
    </citation>
    <scope>NUCLEOTIDE SEQUENCE</scope>
    <source>
        <strain evidence="2">R40</strain>
    </source>
</reference>
<dbReference type="Pfam" id="PF00201">
    <property type="entry name" value="UDPGT"/>
    <property type="match status" value="1"/>
</dbReference>
<evidence type="ECO:0008006" key="4">
    <source>
        <dbReference type="Google" id="ProtNLM"/>
    </source>
</evidence>